<sequence>MTAHKKHIAFPSTMEETLSVKPAPIALSEEKEQVNATPITLKSGDSFLIMDVCGDLLSSRQDMGLFRQGTRFLRTSNLFLEGKKCVSLSHQTSHMSNASHIDLTNVPLQLAPDTVLEQGVIHIDRFIELTQNALIHTCTITNFHTTNLALTLSLTLGADFCDLFEVRGFTRPQHGQQQTPVVTPDGVRLNYRGLDTVERTTTIQITPTTPFIQADQIDWQLDLQRGEPIELRIVFQMGESSQSTLDTASAATLWAEAAQPTITSNDPFFNRLLDRSSQDLMMLSTMTPYGYYPYAGIPWFNCPFGRDGLIAALEFLPLYPQVARGTLEFLAAYQGTKVDTFTDEEPGKILHEFRTGEMAAMREVPYIPYYGTVDATPLFLILFEAYMHWTGDQALLDRLWPNIEAAARWMITYGDRDGDSFLEYHRVASKGLDNQGWKDSWDSINHRDGRIAHSPIALCEVQGYAYAAYRATSYLARKVGRQDEAPFWDTRAETLQENFLQRFWWENEQSIYLALAEDKEPCEVVSSNAGQCLWTGILPDDKARQVVERIMQQDMSSGWGIRTLSSTAVRYNPLSYHNGSVWPHDTALIGSGCALYGEKQAASQLLKSLFDASQHFTDARLPELYCGFERREGYGPTRYPVACSPQAWAAGAIHILLLSLLGLHPNADSGHLTLHQPILPDWLTSLEINGMHVGNQRVHLKFTRQDDHTTVTFGRDNKVDIRIL</sequence>
<organism evidence="3 4">
    <name type="scientific">Dictyobacter arantiisoli</name>
    <dbReference type="NCBI Taxonomy" id="2014874"/>
    <lineage>
        <taxon>Bacteria</taxon>
        <taxon>Bacillati</taxon>
        <taxon>Chloroflexota</taxon>
        <taxon>Ktedonobacteria</taxon>
        <taxon>Ktedonobacterales</taxon>
        <taxon>Dictyobacteraceae</taxon>
        <taxon>Dictyobacter</taxon>
    </lineage>
</organism>
<evidence type="ECO:0000313" key="4">
    <source>
        <dbReference type="Proteomes" id="UP000322530"/>
    </source>
</evidence>
<dbReference type="SUPFAM" id="SSF48208">
    <property type="entry name" value="Six-hairpin glycosidases"/>
    <property type="match status" value="1"/>
</dbReference>
<name>A0A5A5T5P5_9CHLR</name>
<dbReference type="Pfam" id="PF14742">
    <property type="entry name" value="GDE_N_bis"/>
    <property type="match status" value="1"/>
</dbReference>
<gene>
    <name evidence="3" type="ORF">KDI_00600</name>
</gene>
<dbReference type="GO" id="GO:0005975">
    <property type="term" value="P:carbohydrate metabolic process"/>
    <property type="evidence" value="ECO:0007669"/>
    <property type="project" value="InterPro"/>
</dbReference>
<keyword evidence="4" id="KW-1185">Reference proteome</keyword>
<accession>A0A5A5T5P5</accession>
<dbReference type="OrthoDB" id="9759959at2"/>
<proteinExistence type="predicted"/>
<dbReference type="Pfam" id="PF22422">
    <property type="entry name" value="MGH1-like_GH"/>
    <property type="match status" value="1"/>
</dbReference>
<dbReference type="AlphaFoldDB" id="A0A5A5T5P5"/>
<dbReference type="InterPro" id="IPR008928">
    <property type="entry name" value="6-hairpin_glycosidase_sf"/>
</dbReference>
<evidence type="ECO:0000313" key="3">
    <source>
        <dbReference type="EMBL" id="GCF06496.1"/>
    </source>
</evidence>
<comment type="caution">
    <text evidence="3">The sequence shown here is derived from an EMBL/GenBank/DDBJ whole genome shotgun (WGS) entry which is preliminary data.</text>
</comment>
<feature type="domain" description="Mannosylglycerate hydrolase MGH1-like glycoside hydrolase" evidence="2">
    <location>
        <begin position="309"/>
        <end position="623"/>
    </location>
</feature>
<evidence type="ECO:0000259" key="2">
    <source>
        <dbReference type="Pfam" id="PF22422"/>
    </source>
</evidence>
<dbReference type="Proteomes" id="UP000322530">
    <property type="component" value="Unassembled WGS sequence"/>
</dbReference>
<dbReference type="Gene3D" id="1.50.10.10">
    <property type="match status" value="1"/>
</dbReference>
<dbReference type="EMBL" id="BIXY01000001">
    <property type="protein sequence ID" value="GCF06496.1"/>
    <property type="molecule type" value="Genomic_DNA"/>
</dbReference>
<dbReference type="InterPro" id="IPR012341">
    <property type="entry name" value="6hp_glycosidase-like_sf"/>
</dbReference>
<dbReference type="InterPro" id="IPR054491">
    <property type="entry name" value="MGH1-like_GH"/>
</dbReference>
<evidence type="ECO:0000259" key="1">
    <source>
        <dbReference type="Pfam" id="PF14742"/>
    </source>
</evidence>
<dbReference type="InterPro" id="IPR032856">
    <property type="entry name" value="GDE_N_bis"/>
</dbReference>
<feature type="domain" description="Putative glycogen debranching enzyme N-terminal" evidence="1">
    <location>
        <begin position="41"/>
        <end position="233"/>
    </location>
</feature>
<dbReference type="RefSeq" id="WP_149399132.1">
    <property type="nucleotide sequence ID" value="NZ_BIXY01000001.1"/>
</dbReference>
<protein>
    <submittedName>
        <fullName evidence="3">Amylo-alpha-1,6-glucosidase</fullName>
    </submittedName>
</protein>
<reference evidence="3 4" key="1">
    <citation type="submission" date="2019-01" db="EMBL/GenBank/DDBJ databases">
        <title>Draft genome sequence of Dictyobacter sp. Uno17.</title>
        <authorList>
            <person name="Wang C.M."/>
            <person name="Zheng Y."/>
            <person name="Sakai Y."/>
            <person name="Abe K."/>
            <person name="Yokota A."/>
            <person name="Yabe S."/>
        </authorList>
    </citation>
    <scope>NUCLEOTIDE SEQUENCE [LARGE SCALE GENOMIC DNA]</scope>
    <source>
        <strain evidence="3 4">Uno17</strain>
    </source>
</reference>